<dbReference type="Proteomes" id="UP001614394">
    <property type="component" value="Unassembled WGS sequence"/>
</dbReference>
<comment type="subcellular location">
    <subcellularLocation>
        <location evidence="1">Cell membrane</location>
        <topology evidence="1">Multi-pass membrane protein</topology>
    </subcellularLocation>
</comment>
<evidence type="ECO:0000313" key="10">
    <source>
        <dbReference type="Proteomes" id="UP001614394"/>
    </source>
</evidence>
<dbReference type="Pfam" id="PF07690">
    <property type="entry name" value="MFS_1"/>
    <property type="match status" value="1"/>
</dbReference>
<keyword evidence="10" id="KW-1185">Reference proteome</keyword>
<dbReference type="RefSeq" id="WP_399654487.1">
    <property type="nucleotide sequence ID" value="NZ_JBITYG010000009.1"/>
</dbReference>
<dbReference type="PROSITE" id="PS50850">
    <property type="entry name" value="MFS"/>
    <property type="match status" value="1"/>
</dbReference>
<feature type="transmembrane region" description="Helical" evidence="7">
    <location>
        <begin position="256"/>
        <end position="277"/>
    </location>
</feature>
<proteinExistence type="predicted"/>
<organism evidence="9 10">
    <name type="scientific">Streptomyces fildesensis</name>
    <dbReference type="NCBI Taxonomy" id="375757"/>
    <lineage>
        <taxon>Bacteria</taxon>
        <taxon>Bacillati</taxon>
        <taxon>Actinomycetota</taxon>
        <taxon>Actinomycetes</taxon>
        <taxon>Kitasatosporales</taxon>
        <taxon>Streptomycetaceae</taxon>
        <taxon>Streptomyces</taxon>
    </lineage>
</organism>
<evidence type="ECO:0000256" key="1">
    <source>
        <dbReference type="ARBA" id="ARBA00004651"/>
    </source>
</evidence>
<gene>
    <name evidence="9" type="ORF">ACIGXA_27850</name>
</gene>
<evidence type="ECO:0000256" key="6">
    <source>
        <dbReference type="ARBA" id="ARBA00023136"/>
    </source>
</evidence>
<evidence type="ECO:0000256" key="7">
    <source>
        <dbReference type="SAM" id="Phobius"/>
    </source>
</evidence>
<feature type="transmembrane region" description="Helical" evidence="7">
    <location>
        <begin position="46"/>
        <end position="69"/>
    </location>
</feature>
<keyword evidence="6 7" id="KW-0472">Membrane</keyword>
<keyword evidence="4 7" id="KW-0812">Transmembrane</keyword>
<evidence type="ECO:0000256" key="5">
    <source>
        <dbReference type="ARBA" id="ARBA00022989"/>
    </source>
</evidence>
<protein>
    <submittedName>
        <fullName evidence="9">MFS transporter</fullName>
    </submittedName>
</protein>
<evidence type="ECO:0000259" key="8">
    <source>
        <dbReference type="PROSITE" id="PS50850"/>
    </source>
</evidence>
<feature type="transmembrane region" description="Helical" evidence="7">
    <location>
        <begin position="20"/>
        <end position="40"/>
    </location>
</feature>
<feature type="transmembrane region" description="Helical" evidence="7">
    <location>
        <begin position="289"/>
        <end position="308"/>
    </location>
</feature>
<reference evidence="9 10" key="1">
    <citation type="submission" date="2024-10" db="EMBL/GenBank/DDBJ databases">
        <title>The Natural Products Discovery Center: Release of the First 8490 Sequenced Strains for Exploring Actinobacteria Biosynthetic Diversity.</title>
        <authorList>
            <person name="Kalkreuter E."/>
            <person name="Kautsar S.A."/>
            <person name="Yang D."/>
            <person name="Bader C.D."/>
            <person name="Teijaro C.N."/>
            <person name="Fluegel L."/>
            <person name="Davis C.M."/>
            <person name="Simpson J.R."/>
            <person name="Lauterbach L."/>
            <person name="Steele A.D."/>
            <person name="Gui C."/>
            <person name="Meng S."/>
            <person name="Li G."/>
            <person name="Viehrig K."/>
            <person name="Ye F."/>
            <person name="Su P."/>
            <person name="Kiefer A.F."/>
            <person name="Nichols A."/>
            <person name="Cepeda A.J."/>
            <person name="Yan W."/>
            <person name="Fan B."/>
            <person name="Jiang Y."/>
            <person name="Adhikari A."/>
            <person name="Zheng C.-J."/>
            <person name="Schuster L."/>
            <person name="Cowan T.M."/>
            <person name="Smanski M.J."/>
            <person name="Chevrette M.G."/>
            <person name="De Carvalho L.P.S."/>
            <person name="Shen B."/>
        </authorList>
    </citation>
    <scope>NUCLEOTIDE SEQUENCE [LARGE SCALE GENOMIC DNA]</scope>
    <source>
        <strain evidence="9 10">NPDC053399</strain>
    </source>
</reference>
<dbReference type="SUPFAM" id="SSF103473">
    <property type="entry name" value="MFS general substrate transporter"/>
    <property type="match status" value="1"/>
</dbReference>
<keyword evidence="2" id="KW-0813">Transport</keyword>
<dbReference type="InterPro" id="IPR050171">
    <property type="entry name" value="MFS_Transporters"/>
</dbReference>
<feature type="transmembrane region" description="Helical" evidence="7">
    <location>
        <begin position="170"/>
        <end position="189"/>
    </location>
</feature>
<keyword evidence="3" id="KW-1003">Cell membrane</keyword>
<evidence type="ECO:0000256" key="3">
    <source>
        <dbReference type="ARBA" id="ARBA00022475"/>
    </source>
</evidence>
<evidence type="ECO:0000256" key="4">
    <source>
        <dbReference type="ARBA" id="ARBA00022692"/>
    </source>
</evidence>
<dbReference type="InterPro" id="IPR036259">
    <property type="entry name" value="MFS_trans_sf"/>
</dbReference>
<dbReference type="PANTHER" id="PTHR23517:SF2">
    <property type="entry name" value="MULTIDRUG RESISTANCE PROTEIN MDTH"/>
    <property type="match status" value="1"/>
</dbReference>
<accession>A0ABW8CD12</accession>
<evidence type="ECO:0000313" key="9">
    <source>
        <dbReference type="EMBL" id="MFI9104335.1"/>
    </source>
</evidence>
<feature type="transmembrane region" description="Helical" evidence="7">
    <location>
        <begin position="314"/>
        <end position="333"/>
    </location>
</feature>
<feature type="transmembrane region" description="Helical" evidence="7">
    <location>
        <begin position="385"/>
        <end position="402"/>
    </location>
</feature>
<feature type="domain" description="Major facilitator superfamily (MFS) profile" evidence="8">
    <location>
        <begin position="218"/>
        <end position="431"/>
    </location>
</feature>
<dbReference type="Gene3D" id="1.20.1250.20">
    <property type="entry name" value="MFS general substrate transporter like domains"/>
    <property type="match status" value="1"/>
</dbReference>
<feature type="transmembrane region" description="Helical" evidence="7">
    <location>
        <begin position="219"/>
        <end position="244"/>
    </location>
</feature>
<evidence type="ECO:0000256" key="2">
    <source>
        <dbReference type="ARBA" id="ARBA00022448"/>
    </source>
</evidence>
<dbReference type="InterPro" id="IPR011701">
    <property type="entry name" value="MFS"/>
</dbReference>
<name>A0ABW8CD12_9ACTN</name>
<sequence>MASTSRTRTARIPGERSMLAAMTVNAVGSGMYLPFTLIFFHHVTGLSFAAVGAVLTAAGLIGLTTLPLAGTAVDRFGARRVQLVLFGVRGLGFALYPFAQSVPAFAVVALVTIIGDGAFPAVQQSFLGEIARGADRDRLQAASRALSNGGMGAGALLASLVVGFGGDAGFTAAAWLNAASFILSALLMWRVRPAVVVRDAAAVARQKAGYRLVLRDRPFLGLTAANFLIALGYTALPVLYPLYISTWLHGPESLTGAAFTVNTVLCAAGGVLVASFVRRRGARRNRSAALGAVLFAVAFAGQIVLGTVRPQAGWAIGAGLAVIITVHTIGEMVHNPSAGALAIAAAPDAVRGRYMAAYQFSWQLVRAIAPSLFTGLMAVDGRLPWLLLIGTTLGAALLLVRLEPHLAADAVHPAAPRPVAASPKPDLVPAA</sequence>
<dbReference type="PANTHER" id="PTHR23517">
    <property type="entry name" value="RESISTANCE PROTEIN MDTM, PUTATIVE-RELATED-RELATED"/>
    <property type="match status" value="1"/>
</dbReference>
<keyword evidence="5 7" id="KW-1133">Transmembrane helix</keyword>
<comment type="caution">
    <text evidence="9">The sequence shown here is derived from an EMBL/GenBank/DDBJ whole genome shotgun (WGS) entry which is preliminary data.</text>
</comment>
<dbReference type="EMBL" id="JBITYG010000009">
    <property type="protein sequence ID" value="MFI9104335.1"/>
    <property type="molecule type" value="Genomic_DNA"/>
</dbReference>
<dbReference type="InterPro" id="IPR020846">
    <property type="entry name" value="MFS_dom"/>
</dbReference>